<keyword evidence="3" id="KW-1185">Reference proteome</keyword>
<dbReference type="Pfam" id="PF01370">
    <property type="entry name" value="Epimerase"/>
    <property type="match status" value="1"/>
</dbReference>
<organism evidence="2 3">
    <name type="scientific">Enterovibrio qingdaonensis</name>
    <dbReference type="NCBI Taxonomy" id="2899818"/>
    <lineage>
        <taxon>Bacteria</taxon>
        <taxon>Pseudomonadati</taxon>
        <taxon>Pseudomonadota</taxon>
        <taxon>Gammaproteobacteria</taxon>
        <taxon>Vibrionales</taxon>
        <taxon>Vibrionaceae</taxon>
        <taxon>Enterovibrio</taxon>
    </lineage>
</organism>
<dbReference type="PANTHER" id="PTHR48079">
    <property type="entry name" value="PROTEIN YEEZ"/>
    <property type="match status" value="1"/>
</dbReference>
<name>A0ABT5QLC5_9GAMM</name>
<accession>A0ABT5QLC5</accession>
<dbReference type="PANTHER" id="PTHR48079:SF6">
    <property type="entry name" value="NAD(P)-BINDING DOMAIN-CONTAINING PROTEIN-RELATED"/>
    <property type="match status" value="1"/>
</dbReference>
<protein>
    <submittedName>
        <fullName evidence="2">SDR family oxidoreductase</fullName>
    </submittedName>
</protein>
<dbReference type="RefSeq" id="WP_274142310.1">
    <property type="nucleotide sequence ID" value="NZ_JAJUBB010000007.1"/>
</dbReference>
<dbReference type="InterPro" id="IPR036291">
    <property type="entry name" value="NAD(P)-bd_dom_sf"/>
</dbReference>
<dbReference type="SUPFAM" id="SSF51735">
    <property type="entry name" value="NAD(P)-binding Rossmann-fold domains"/>
    <property type="match status" value="1"/>
</dbReference>
<dbReference type="Gene3D" id="3.40.50.720">
    <property type="entry name" value="NAD(P)-binding Rossmann-like Domain"/>
    <property type="match status" value="1"/>
</dbReference>
<proteinExistence type="predicted"/>
<evidence type="ECO:0000313" key="3">
    <source>
        <dbReference type="Proteomes" id="UP001149821"/>
    </source>
</evidence>
<evidence type="ECO:0000313" key="2">
    <source>
        <dbReference type="EMBL" id="MDD1781792.1"/>
    </source>
</evidence>
<dbReference type="InterPro" id="IPR051783">
    <property type="entry name" value="NAD(P)-dependent_oxidoreduct"/>
</dbReference>
<evidence type="ECO:0000259" key="1">
    <source>
        <dbReference type="Pfam" id="PF01370"/>
    </source>
</evidence>
<gene>
    <name evidence="2" type="ORF">LRP49_11355</name>
</gene>
<dbReference type="CDD" id="cd05266">
    <property type="entry name" value="SDR_a4"/>
    <property type="match status" value="1"/>
</dbReference>
<reference evidence="2" key="1">
    <citation type="submission" date="2021-12" db="EMBL/GenBank/DDBJ databases">
        <title>Enterovibrio ZSDZ35 sp. nov. and Enterovibrio ZSDZ42 sp. nov., isolated from coastal seawater in Qingdao.</title>
        <authorList>
            <person name="Zhang P."/>
        </authorList>
    </citation>
    <scope>NUCLEOTIDE SEQUENCE</scope>
    <source>
        <strain evidence="2">ZSDZ35</strain>
    </source>
</reference>
<sequence>MSKPNKSISVCGCGWLGMPLAKQLVSSGFKVIGTKRSASDAEALNQYGIHGIQFDLMTFDRSPPNTAIFDADTLVLNIPPGRRTIDKASFVTGMKAVIDEAKSQGVGQVIFISTTSVYGSAKGVIDESTLCTPDTESGMAHVELEQHVIKQFADQGVVLRLSGLVGGERHPARYLAGRKDIANGNDPVNLIHRDDCINAIQAIIEQNLTGGVYHLSAQEHPTRAAFYQWAAAEMGMEPPTFLDSDGTGKCIDAEATQSALSLMLKYPSPYDMPLPSV</sequence>
<dbReference type="InterPro" id="IPR001509">
    <property type="entry name" value="Epimerase_deHydtase"/>
</dbReference>
<dbReference type="EMBL" id="JAJUBB010000007">
    <property type="protein sequence ID" value="MDD1781792.1"/>
    <property type="molecule type" value="Genomic_DNA"/>
</dbReference>
<comment type="caution">
    <text evidence="2">The sequence shown here is derived from an EMBL/GenBank/DDBJ whole genome shotgun (WGS) entry which is preliminary data.</text>
</comment>
<dbReference type="Proteomes" id="UP001149821">
    <property type="component" value="Unassembled WGS sequence"/>
</dbReference>
<feature type="domain" description="NAD-dependent epimerase/dehydratase" evidence="1">
    <location>
        <begin position="14"/>
        <end position="206"/>
    </location>
</feature>